<feature type="repeat" description="ANK" evidence="3">
    <location>
        <begin position="100"/>
        <end position="128"/>
    </location>
</feature>
<evidence type="ECO:0000256" key="3">
    <source>
        <dbReference type="PROSITE-ProRule" id="PRU00023"/>
    </source>
</evidence>
<dbReference type="GO" id="GO:0000976">
    <property type="term" value="F:transcription cis-regulatory region binding"/>
    <property type="evidence" value="ECO:0007669"/>
    <property type="project" value="TreeGrafter"/>
</dbReference>
<dbReference type="Pfam" id="PF00023">
    <property type="entry name" value="Ank"/>
    <property type="match status" value="1"/>
</dbReference>
<evidence type="ECO:0000256" key="1">
    <source>
        <dbReference type="ARBA" id="ARBA00022737"/>
    </source>
</evidence>
<dbReference type="Ensembl" id="ENSSDUT00000002124.1">
    <property type="protein sequence ID" value="ENSSDUP00000002061.1"/>
    <property type="gene ID" value="ENSSDUG00000001606.1"/>
</dbReference>
<sequence>MSLEHLRKRLLLEAAQTRQNDDVRALMANGAPLTPDWVRLIWLGCHHPTSEALLRAGVDICSHHFPFVSLSLLCSFLFSALGGAVHLCRAAPTSTPKDMLKMTPLHRAALHGHREVAELLLRYGADVHHCLSKFDKTPFRHRHGYQQH</sequence>
<dbReference type="SMART" id="SM00248">
    <property type="entry name" value="ANK"/>
    <property type="match status" value="1"/>
</dbReference>
<keyword evidence="5" id="KW-1185">Reference proteome</keyword>
<dbReference type="AlphaFoldDB" id="A0A3B4T7G8"/>
<protein>
    <submittedName>
        <fullName evidence="4">Uncharacterized protein</fullName>
    </submittedName>
</protein>
<proteinExistence type="predicted"/>
<dbReference type="GeneTree" id="ENSGT00940000181152"/>
<dbReference type="PANTHER" id="PTHR24193:SF128">
    <property type="entry name" value="GA-BINDING PROTEIN SUBUNIT BETA-1"/>
    <property type="match status" value="1"/>
</dbReference>
<reference evidence="4" key="1">
    <citation type="submission" date="2025-08" db="UniProtKB">
        <authorList>
            <consortium name="Ensembl"/>
        </authorList>
    </citation>
    <scope>IDENTIFICATION</scope>
</reference>
<dbReference type="GO" id="GO:0045944">
    <property type="term" value="P:positive regulation of transcription by RNA polymerase II"/>
    <property type="evidence" value="ECO:0007669"/>
    <property type="project" value="TreeGrafter"/>
</dbReference>
<organism evidence="4 5">
    <name type="scientific">Seriola dumerili</name>
    <name type="common">Greater amberjack</name>
    <name type="synonym">Caranx dumerili</name>
    <dbReference type="NCBI Taxonomy" id="41447"/>
    <lineage>
        <taxon>Eukaryota</taxon>
        <taxon>Metazoa</taxon>
        <taxon>Chordata</taxon>
        <taxon>Craniata</taxon>
        <taxon>Vertebrata</taxon>
        <taxon>Euteleostomi</taxon>
        <taxon>Actinopterygii</taxon>
        <taxon>Neopterygii</taxon>
        <taxon>Teleostei</taxon>
        <taxon>Neoteleostei</taxon>
        <taxon>Acanthomorphata</taxon>
        <taxon>Carangaria</taxon>
        <taxon>Carangiformes</taxon>
        <taxon>Carangidae</taxon>
        <taxon>Seriola</taxon>
    </lineage>
</organism>
<dbReference type="STRING" id="41447.ENSSDUP00000002061"/>
<accession>A0A3B4T7G8</accession>
<dbReference type="PROSITE" id="PS50297">
    <property type="entry name" value="ANK_REP_REGION"/>
    <property type="match status" value="1"/>
</dbReference>
<dbReference type="Proteomes" id="UP000261420">
    <property type="component" value="Unplaced"/>
</dbReference>
<dbReference type="PROSITE" id="PS50088">
    <property type="entry name" value="ANK_REPEAT"/>
    <property type="match status" value="1"/>
</dbReference>
<keyword evidence="1" id="KW-0677">Repeat</keyword>
<dbReference type="OMA" id="NSHDRTP"/>
<dbReference type="InterPro" id="IPR036770">
    <property type="entry name" value="Ankyrin_rpt-contain_sf"/>
</dbReference>
<keyword evidence="2 3" id="KW-0040">ANK repeat</keyword>
<dbReference type="GO" id="GO:0005634">
    <property type="term" value="C:nucleus"/>
    <property type="evidence" value="ECO:0007669"/>
    <property type="project" value="TreeGrafter"/>
</dbReference>
<evidence type="ECO:0000313" key="5">
    <source>
        <dbReference type="Proteomes" id="UP000261420"/>
    </source>
</evidence>
<dbReference type="InterPro" id="IPR002110">
    <property type="entry name" value="Ankyrin_rpt"/>
</dbReference>
<dbReference type="SUPFAM" id="SSF48403">
    <property type="entry name" value="Ankyrin repeat"/>
    <property type="match status" value="1"/>
</dbReference>
<reference evidence="4" key="2">
    <citation type="submission" date="2025-09" db="UniProtKB">
        <authorList>
            <consortium name="Ensembl"/>
        </authorList>
    </citation>
    <scope>IDENTIFICATION</scope>
</reference>
<dbReference type="InterPro" id="IPR050663">
    <property type="entry name" value="Ankyrin-SOCS_Box"/>
</dbReference>
<evidence type="ECO:0000256" key="2">
    <source>
        <dbReference type="ARBA" id="ARBA00023043"/>
    </source>
</evidence>
<name>A0A3B4T7G8_SERDU</name>
<dbReference type="Gene3D" id="1.25.40.20">
    <property type="entry name" value="Ankyrin repeat-containing domain"/>
    <property type="match status" value="1"/>
</dbReference>
<evidence type="ECO:0000313" key="4">
    <source>
        <dbReference type="Ensembl" id="ENSSDUP00000002061.1"/>
    </source>
</evidence>
<dbReference type="PANTHER" id="PTHR24193">
    <property type="entry name" value="ANKYRIN REPEAT PROTEIN"/>
    <property type="match status" value="1"/>
</dbReference>